<dbReference type="OrthoDB" id="66418at2759"/>
<feature type="compositionally biased region" description="Basic and acidic residues" evidence="11">
    <location>
        <begin position="53"/>
        <end position="66"/>
    </location>
</feature>
<accession>A0A8W8KPE4</accession>
<keyword evidence="3" id="KW-0677">Repeat</keyword>
<evidence type="ECO:0000256" key="9">
    <source>
        <dbReference type="ARBA" id="ARBA00038030"/>
    </source>
</evidence>
<keyword evidence="6 12" id="KW-1133">Transmembrane helix</keyword>
<evidence type="ECO:0000313" key="13">
    <source>
        <dbReference type="EnsemblMetazoa" id="G24494.3:cds"/>
    </source>
</evidence>
<sequence>MAAARQVGMEVSAENSNDAWPKWKIGLAVGAPIAVVLGGLWYVRRRRRNQTKKNKDENKSRTETQKPKAANSPSRNVPENSEKELSPSEQAQAEKNKGNKYFKGGKYDQAISCYTNAIQICPEGDKESLSTFYHNRAAAYEKLKNTKMVIEDCNEALRLNPKYQKALTRRATACEQSGDLTQALEDVTAVCILEGFQNPQSLVTADRVLKSLGQAKAKEEFKKRKPTMPSKHFIRTYLNSFLNDPVINESKALMSQQNGHSDETGAYHQALQKLGAEEFEGIIDLCTKEISENTQKATEARLLRGTFYFLCNQQKEALEDFNQVLAAELLDKRMKVNALIKRGSLSIQQEKNTAGLDDFATAIRIDPDNVDVYHHRGHHNIQMDRIEDAIRDLENAISKCTTFAPSHVQKSFADHKKAASQLMGMNLPLPQSVLQSYKNCVDMFPDYGDARALYAQALGDAGKFEEADREFSKAIELEPDNATALVHRGLLQLQWKQNMKEATAIINKAIELDPKCEYAYEVLGTLEVQKGPGSMEKAVELFQKAISLSRTESEMAHLFSLSDAAKAQLNVAKKLGINLPGLGAMSS</sequence>
<evidence type="ECO:0000256" key="4">
    <source>
        <dbReference type="ARBA" id="ARBA00022787"/>
    </source>
</evidence>
<feature type="repeat" description="TPR" evidence="10">
    <location>
        <begin position="336"/>
        <end position="369"/>
    </location>
</feature>
<evidence type="ECO:0000256" key="2">
    <source>
        <dbReference type="ARBA" id="ARBA00022692"/>
    </source>
</evidence>
<evidence type="ECO:0000256" key="10">
    <source>
        <dbReference type="PROSITE-ProRule" id="PRU00339"/>
    </source>
</evidence>
<dbReference type="Pfam" id="PF13432">
    <property type="entry name" value="TPR_16"/>
    <property type="match status" value="1"/>
</dbReference>
<keyword evidence="14" id="KW-1185">Reference proteome</keyword>
<dbReference type="PANTHER" id="PTHR46208">
    <property type="entry name" value="MITOCHONDRIAL IMPORT RECEPTOR SUBUNIT TOM70"/>
    <property type="match status" value="1"/>
</dbReference>
<evidence type="ECO:0000313" key="14">
    <source>
        <dbReference type="Proteomes" id="UP000005408"/>
    </source>
</evidence>
<dbReference type="PROSITE" id="PS50005">
    <property type="entry name" value="TPR"/>
    <property type="match status" value="3"/>
</dbReference>
<dbReference type="PANTHER" id="PTHR46208:SF1">
    <property type="entry name" value="MITOCHONDRIAL IMPORT RECEPTOR SUBUNIT TOM70"/>
    <property type="match status" value="1"/>
</dbReference>
<feature type="repeat" description="TPR" evidence="10">
    <location>
        <begin position="91"/>
        <end position="124"/>
    </location>
</feature>
<evidence type="ECO:0000256" key="5">
    <source>
        <dbReference type="ARBA" id="ARBA00022803"/>
    </source>
</evidence>
<dbReference type="GO" id="GO:0045039">
    <property type="term" value="P:protein insertion into mitochondrial inner membrane"/>
    <property type="evidence" value="ECO:0007669"/>
    <property type="project" value="TreeGrafter"/>
</dbReference>
<evidence type="ECO:0000256" key="3">
    <source>
        <dbReference type="ARBA" id="ARBA00022737"/>
    </source>
</evidence>
<evidence type="ECO:0000256" key="7">
    <source>
        <dbReference type="ARBA" id="ARBA00023128"/>
    </source>
</evidence>
<proteinExistence type="inferred from homology"/>
<dbReference type="SUPFAM" id="SSF48439">
    <property type="entry name" value="Protein prenylyltransferase"/>
    <property type="match status" value="1"/>
</dbReference>
<evidence type="ECO:0000256" key="8">
    <source>
        <dbReference type="ARBA" id="ARBA00023136"/>
    </source>
</evidence>
<evidence type="ECO:0000256" key="11">
    <source>
        <dbReference type="SAM" id="MobiDB-lite"/>
    </source>
</evidence>
<dbReference type="EnsemblMetazoa" id="G24494.3">
    <property type="protein sequence ID" value="G24494.3:cds"/>
    <property type="gene ID" value="G24494"/>
</dbReference>
<comment type="similarity">
    <text evidence="9">Belongs to the Tom70 family.</text>
</comment>
<feature type="transmembrane region" description="Helical" evidence="12">
    <location>
        <begin position="25"/>
        <end position="43"/>
    </location>
</feature>
<keyword evidence="8 12" id="KW-0472">Membrane</keyword>
<dbReference type="EnsemblMetazoa" id="G24494.1">
    <property type="protein sequence ID" value="G24494.1:cds"/>
    <property type="gene ID" value="G24494"/>
</dbReference>
<keyword evidence="2 12" id="KW-0812">Transmembrane</keyword>
<dbReference type="SMART" id="SM00028">
    <property type="entry name" value="TPR"/>
    <property type="match status" value="9"/>
</dbReference>
<organism evidence="13 14">
    <name type="scientific">Magallana gigas</name>
    <name type="common">Pacific oyster</name>
    <name type="synonym">Crassostrea gigas</name>
    <dbReference type="NCBI Taxonomy" id="29159"/>
    <lineage>
        <taxon>Eukaryota</taxon>
        <taxon>Metazoa</taxon>
        <taxon>Spiralia</taxon>
        <taxon>Lophotrochozoa</taxon>
        <taxon>Mollusca</taxon>
        <taxon>Bivalvia</taxon>
        <taxon>Autobranchia</taxon>
        <taxon>Pteriomorphia</taxon>
        <taxon>Ostreida</taxon>
        <taxon>Ostreoidea</taxon>
        <taxon>Ostreidae</taxon>
        <taxon>Magallana</taxon>
    </lineage>
</organism>
<dbReference type="GO" id="GO:0030150">
    <property type="term" value="P:protein import into mitochondrial matrix"/>
    <property type="evidence" value="ECO:0007669"/>
    <property type="project" value="TreeGrafter"/>
</dbReference>
<name>A0A8W8KPE4_MAGGI</name>
<keyword evidence="5 10" id="KW-0802">TPR repeat</keyword>
<dbReference type="GO" id="GO:0005741">
    <property type="term" value="C:mitochondrial outer membrane"/>
    <property type="evidence" value="ECO:0007669"/>
    <property type="project" value="UniProtKB-SubCell"/>
</dbReference>
<dbReference type="Gene3D" id="1.25.40.10">
    <property type="entry name" value="Tetratricopeptide repeat domain"/>
    <property type="match status" value="2"/>
</dbReference>
<evidence type="ECO:0000256" key="12">
    <source>
        <dbReference type="SAM" id="Phobius"/>
    </source>
</evidence>
<feature type="region of interest" description="Disordered" evidence="11">
    <location>
        <begin position="46"/>
        <end position="100"/>
    </location>
</feature>
<dbReference type="InterPro" id="IPR011990">
    <property type="entry name" value="TPR-like_helical_dom_sf"/>
</dbReference>
<dbReference type="InterPro" id="IPR019734">
    <property type="entry name" value="TPR_rpt"/>
</dbReference>
<keyword evidence="4" id="KW-1000">Mitochondrion outer membrane</keyword>
<feature type="compositionally biased region" description="Basic and acidic residues" evidence="11">
    <location>
        <begin position="80"/>
        <end position="97"/>
    </location>
</feature>
<dbReference type="AlphaFoldDB" id="A0A8W8KPE4"/>
<comment type="subcellular location">
    <subcellularLocation>
        <location evidence="1">Mitochondrion outer membrane</location>
        <topology evidence="1">Single-pass membrane protein</topology>
    </subcellularLocation>
</comment>
<dbReference type="OMA" id="QWRGDIE"/>
<evidence type="ECO:0000256" key="6">
    <source>
        <dbReference type="ARBA" id="ARBA00022989"/>
    </source>
</evidence>
<dbReference type="GO" id="GO:0030943">
    <property type="term" value="F:mitochondrion targeting sequence binding"/>
    <property type="evidence" value="ECO:0007669"/>
    <property type="project" value="TreeGrafter"/>
</dbReference>
<feature type="repeat" description="TPR" evidence="10">
    <location>
        <begin position="448"/>
        <end position="481"/>
    </location>
</feature>
<protein>
    <recommendedName>
        <fullName evidence="15">Mitochondrial import receptor subunit TOM70</fullName>
    </recommendedName>
</protein>
<dbReference type="Proteomes" id="UP000005408">
    <property type="component" value="Unassembled WGS sequence"/>
</dbReference>
<keyword evidence="7" id="KW-0496">Mitochondrion</keyword>
<dbReference type="Pfam" id="PF00515">
    <property type="entry name" value="TPR_1"/>
    <property type="match status" value="2"/>
</dbReference>
<evidence type="ECO:0008006" key="15">
    <source>
        <dbReference type="Google" id="ProtNLM"/>
    </source>
</evidence>
<dbReference type="GO" id="GO:0008320">
    <property type="term" value="F:protein transmembrane transporter activity"/>
    <property type="evidence" value="ECO:0007669"/>
    <property type="project" value="TreeGrafter"/>
</dbReference>
<reference evidence="13" key="1">
    <citation type="submission" date="2022-08" db="UniProtKB">
        <authorList>
            <consortium name="EnsemblMetazoa"/>
        </authorList>
    </citation>
    <scope>IDENTIFICATION</scope>
    <source>
        <strain evidence="13">05x7-T-G4-1.051#20</strain>
    </source>
</reference>
<evidence type="ECO:0000256" key="1">
    <source>
        <dbReference type="ARBA" id="ARBA00004572"/>
    </source>
</evidence>